<dbReference type="Gene3D" id="2.90.10.10">
    <property type="entry name" value="Bulb-type lectin domain"/>
    <property type="match status" value="1"/>
</dbReference>
<feature type="domain" description="Bulb-type lectin" evidence="1">
    <location>
        <begin position="112"/>
        <end position="222"/>
    </location>
</feature>
<reference evidence="2 3" key="1">
    <citation type="journal article" date="2019" name="Nat. Plants">
        <title>Genome sequencing of Musa balbisiana reveals subgenome evolution and function divergence in polyploid bananas.</title>
        <authorList>
            <person name="Yao X."/>
        </authorList>
    </citation>
    <scope>NUCLEOTIDE SEQUENCE [LARGE SCALE GENOMIC DNA]</scope>
    <source>
        <strain evidence="3">cv. DH-PKW</strain>
        <tissue evidence="2">Leaves</tissue>
    </source>
</reference>
<proteinExistence type="predicted"/>
<protein>
    <recommendedName>
        <fullName evidence="1">Bulb-type lectin domain-containing protein</fullName>
    </recommendedName>
</protein>
<dbReference type="Proteomes" id="UP000317650">
    <property type="component" value="Chromosome 9"/>
</dbReference>
<sequence>MAVPPLIPLLTLASVFPFLRQRQQRSAHRRRPRRRRAALLRCCHLRHATSLGGSIVWRSPFLRGANRGKYAVVLRPDGAVAIYGPAVWSTPDYGFGAALVHEGWTHALPTVKNVLFSSEMLYENAKLVTRDYSLLMKDDCNLVLVKASVGVIWQSGTAGRGLHCFLRLDHRGQLAVASDYYYKNLWSSNNALSIGDYVLLLQINGQAVVYGPMVWLTTSSGTTTFSSSPEPATHRCLLPTLPHRHLICC</sequence>
<name>A0A4S8IDS4_MUSBA</name>
<evidence type="ECO:0000313" key="3">
    <source>
        <dbReference type="Proteomes" id="UP000317650"/>
    </source>
</evidence>
<dbReference type="PROSITE" id="PS50927">
    <property type="entry name" value="BULB_LECTIN"/>
    <property type="match status" value="1"/>
</dbReference>
<dbReference type="InterPro" id="IPR036426">
    <property type="entry name" value="Bulb-type_lectin_dom_sf"/>
</dbReference>
<dbReference type="SMART" id="SM00108">
    <property type="entry name" value="B_lectin"/>
    <property type="match status" value="1"/>
</dbReference>
<evidence type="ECO:0000313" key="2">
    <source>
        <dbReference type="EMBL" id="THU46305.1"/>
    </source>
</evidence>
<organism evidence="2 3">
    <name type="scientific">Musa balbisiana</name>
    <name type="common">Banana</name>
    <dbReference type="NCBI Taxonomy" id="52838"/>
    <lineage>
        <taxon>Eukaryota</taxon>
        <taxon>Viridiplantae</taxon>
        <taxon>Streptophyta</taxon>
        <taxon>Embryophyta</taxon>
        <taxon>Tracheophyta</taxon>
        <taxon>Spermatophyta</taxon>
        <taxon>Magnoliopsida</taxon>
        <taxon>Liliopsida</taxon>
        <taxon>Zingiberales</taxon>
        <taxon>Musaceae</taxon>
        <taxon>Musa</taxon>
    </lineage>
</organism>
<accession>A0A4S8IDS4</accession>
<dbReference type="SUPFAM" id="SSF51110">
    <property type="entry name" value="alpha-D-mannose-specific plant lectins"/>
    <property type="match status" value="2"/>
</dbReference>
<dbReference type="AlphaFoldDB" id="A0A4S8IDS4"/>
<gene>
    <name evidence="2" type="ORF">C4D60_Mb09t03520</name>
</gene>
<dbReference type="InterPro" id="IPR001480">
    <property type="entry name" value="Bulb-type_lectin_dom"/>
</dbReference>
<comment type="caution">
    <text evidence="2">The sequence shown here is derived from an EMBL/GenBank/DDBJ whole genome shotgun (WGS) entry which is preliminary data.</text>
</comment>
<dbReference type="GO" id="GO:0051707">
    <property type="term" value="P:response to other organism"/>
    <property type="evidence" value="ECO:0007669"/>
    <property type="project" value="UniProtKB-ARBA"/>
</dbReference>
<evidence type="ECO:0000259" key="1">
    <source>
        <dbReference type="PROSITE" id="PS50927"/>
    </source>
</evidence>
<dbReference type="EMBL" id="PYDT01000010">
    <property type="protein sequence ID" value="THU46305.1"/>
    <property type="molecule type" value="Genomic_DNA"/>
</dbReference>
<dbReference type="SMR" id="A0A4S8IDS4"/>
<keyword evidence="3" id="KW-1185">Reference proteome</keyword>